<keyword evidence="2" id="KW-0812">Transmembrane</keyword>
<keyword evidence="2" id="KW-1133">Transmembrane helix</keyword>
<evidence type="ECO:0000256" key="1">
    <source>
        <dbReference type="SAM" id="MobiDB-lite"/>
    </source>
</evidence>
<keyword evidence="4" id="KW-1185">Reference proteome</keyword>
<accession>A0A8J3LFE7</accession>
<sequence>MRPSPSSTGRVVQFLGPKPYPPRVAVCEPTSSHGGRLAALVRGRRLWFIAFLGFFMISTAWALAMPFGGVPDEGNYITRAAGAGRGEFLGELASSAEGAGAFHHVKRGLMVDNMCWQGNAQKSAECGLQPTGKDDIVRLHTTAGRYPPAYFAAVGWPLTIWPTWTGIWLARLIGAAIASAFLASAMFAAVRWTRHPLLPAAVIVAVTPITLHISGGVNPNGVEIAAGLAFMVGLAAIALDRRPTAPPAVYTLIGVSALTLTAVRPFGPLWTLAIIGICFVPTTRKRLRRVLTNRRVLAWLAALAVVLIASVTWSIAVETGKPGWVAAMDITPEEALRVELFGRLQQYANEMVGVMSWLDAPLPGLAYVAWFMAFGLLFLGGFALGEWHYRWRIAALTLAAFGVMVIPDALNARTYGFYAQGRYVLPIAVGLPILAAYALGERRALVGTQARSIIRTFALLLIPIHFLALYNTMLRWQYGIRWPKIKVNPFHGEWLPRLGPELPLALGAVGVLVLLVTAWAVSSAVHPAEPRTDDQSDADDRVALASSRAATA</sequence>
<dbReference type="InterPro" id="IPR018674">
    <property type="entry name" value="DUF2142_membrane"/>
</dbReference>
<feature type="transmembrane region" description="Helical" evidence="2">
    <location>
        <begin position="452"/>
        <end position="470"/>
    </location>
</feature>
<proteinExistence type="predicted"/>
<gene>
    <name evidence="3" type="ORF">Pfl04_04760</name>
</gene>
<dbReference type="AlphaFoldDB" id="A0A8J3LFE7"/>
<feature type="transmembrane region" description="Helical" evidence="2">
    <location>
        <begin position="46"/>
        <end position="64"/>
    </location>
</feature>
<evidence type="ECO:0000313" key="3">
    <source>
        <dbReference type="EMBL" id="GIG72072.1"/>
    </source>
</evidence>
<evidence type="ECO:0008006" key="5">
    <source>
        <dbReference type="Google" id="ProtNLM"/>
    </source>
</evidence>
<dbReference type="Pfam" id="PF09913">
    <property type="entry name" value="DUF2142"/>
    <property type="match status" value="1"/>
</dbReference>
<feature type="compositionally biased region" description="Basic and acidic residues" evidence="1">
    <location>
        <begin position="528"/>
        <end position="542"/>
    </location>
</feature>
<protein>
    <recommendedName>
        <fullName evidence="5">DUF2142 domain-containing protein</fullName>
    </recommendedName>
</protein>
<organism evidence="3 4">
    <name type="scientific">Planosporangium flavigriseum</name>
    <dbReference type="NCBI Taxonomy" id="373681"/>
    <lineage>
        <taxon>Bacteria</taxon>
        <taxon>Bacillati</taxon>
        <taxon>Actinomycetota</taxon>
        <taxon>Actinomycetes</taxon>
        <taxon>Micromonosporales</taxon>
        <taxon>Micromonosporaceae</taxon>
        <taxon>Planosporangium</taxon>
    </lineage>
</organism>
<name>A0A8J3LFE7_9ACTN</name>
<dbReference type="EMBL" id="BONU01000002">
    <property type="protein sequence ID" value="GIG72072.1"/>
    <property type="molecule type" value="Genomic_DNA"/>
</dbReference>
<feature type="region of interest" description="Disordered" evidence="1">
    <location>
        <begin position="528"/>
        <end position="552"/>
    </location>
</feature>
<evidence type="ECO:0000313" key="4">
    <source>
        <dbReference type="Proteomes" id="UP000653674"/>
    </source>
</evidence>
<keyword evidence="2" id="KW-0472">Membrane</keyword>
<feature type="transmembrane region" description="Helical" evidence="2">
    <location>
        <begin position="391"/>
        <end position="410"/>
    </location>
</feature>
<feature type="transmembrane region" description="Helical" evidence="2">
    <location>
        <begin position="197"/>
        <end position="215"/>
    </location>
</feature>
<feature type="transmembrane region" description="Helical" evidence="2">
    <location>
        <begin position="296"/>
        <end position="316"/>
    </location>
</feature>
<feature type="transmembrane region" description="Helical" evidence="2">
    <location>
        <begin position="502"/>
        <end position="521"/>
    </location>
</feature>
<feature type="transmembrane region" description="Helical" evidence="2">
    <location>
        <begin position="422"/>
        <end position="440"/>
    </location>
</feature>
<evidence type="ECO:0000256" key="2">
    <source>
        <dbReference type="SAM" id="Phobius"/>
    </source>
</evidence>
<feature type="transmembrane region" description="Helical" evidence="2">
    <location>
        <begin position="364"/>
        <end position="384"/>
    </location>
</feature>
<dbReference type="Proteomes" id="UP000653674">
    <property type="component" value="Unassembled WGS sequence"/>
</dbReference>
<feature type="transmembrane region" description="Helical" evidence="2">
    <location>
        <begin position="168"/>
        <end position="190"/>
    </location>
</feature>
<feature type="transmembrane region" description="Helical" evidence="2">
    <location>
        <begin position="269"/>
        <end position="284"/>
    </location>
</feature>
<reference evidence="3" key="1">
    <citation type="submission" date="2021-01" db="EMBL/GenBank/DDBJ databases">
        <title>Whole genome shotgun sequence of Planosporangium flavigriseum NBRC 105377.</title>
        <authorList>
            <person name="Komaki H."/>
            <person name="Tamura T."/>
        </authorList>
    </citation>
    <scope>NUCLEOTIDE SEQUENCE</scope>
    <source>
        <strain evidence="3">NBRC 105377</strain>
    </source>
</reference>
<comment type="caution">
    <text evidence="3">The sequence shown here is derived from an EMBL/GenBank/DDBJ whole genome shotgun (WGS) entry which is preliminary data.</text>
</comment>